<gene>
    <name evidence="2" type="ORF">RIB2604_01708760</name>
</gene>
<evidence type="ECO:0000313" key="3">
    <source>
        <dbReference type="Proteomes" id="UP000075230"/>
    </source>
</evidence>
<evidence type="ECO:0000256" key="1">
    <source>
        <dbReference type="SAM" id="MobiDB-lite"/>
    </source>
</evidence>
<feature type="region of interest" description="Disordered" evidence="1">
    <location>
        <begin position="34"/>
        <end position="53"/>
    </location>
</feature>
<dbReference type="Proteomes" id="UP000075230">
    <property type="component" value="Unassembled WGS sequence"/>
</dbReference>
<organism evidence="2 3">
    <name type="scientific">Aspergillus kawachii</name>
    <name type="common">White koji mold</name>
    <name type="synonym">Aspergillus awamori var. kawachi</name>
    <dbReference type="NCBI Taxonomy" id="1069201"/>
    <lineage>
        <taxon>Eukaryota</taxon>
        <taxon>Fungi</taxon>
        <taxon>Dikarya</taxon>
        <taxon>Ascomycota</taxon>
        <taxon>Pezizomycotina</taxon>
        <taxon>Eurotiomycetes</taxon>
        <taxon>Eurotiomycetidae</taxon>
        <taxon>Eurotiales</taxon>
        <taxon>Aspergillaceae</taxon>
        <taxon>Aspergillus</taxon>
        <taxon>Aspergillus subgen. Circumdati</taxon>
    </lineage>
</organism>
<reference evidence="3" key="2">
    <citation type="submission" date="2016-02" db="EMBL/GenBank/DDBJ databases">
        <title>Genome sequencing of Aspergillus luchuensis NBRC 4314.</title>
        <authorList>
            <person name="Yamada O."/>
        </authorList>
    </citation>
    <scope>NUCLEOTIDE SEQUENCE [LARGE SCALE GENOMIC DNA]</scope>
    <source>
        <strain evidence="3">RIB 2604</strain>
    </source>
</reference>
<feature type="compositionally biased region" description="Basic and acidic residues" evidence="1">
    <location>
        <begin position="40"/>
        <end position="53"/>
    </location>
</feature>
<sequence>MEYLSGEKPMEPWLCRHGALRGFQAKSIALRPESATSMAYEKKSPLPSYKAKD</sequence>
<accession>A0A146FCZ8</accession>
<evidence type="ECO:0000313" key="2">
    <source>
        <dbReference type="EMBL" id="GAT23737.1"/>
    </source>
</evidence>
<dbReference type="EMBL" id="BCWF01000017">
    <property type="protein sequence ID" value="GAT23737.1"/>
    <property type="molecule type" value="Genomic_DNA"/>
</dbReference>
<comment type="caution">
    <text evidence="2">The sequence shown here is derived from an EMBL/GenBank/DDBJ whole genome shotgun (WGS) entry which is preliminary data.</text>
</comment>
<proteinExistence type="predicted"/>
<reference evidence="2 3" key="1">
    <citation type="journal article" date="2016" name="DNA Res.">
        <title>Genome sequence of Aspergillus luchuensis NBRC 4314.</title>
        <authorList>
            <person name="Yamada O."/>
            <person name="Machida M."/>
            <person name="Hosoyama A."/>
            <person name="Goto M."/>
            <person name="Takahashi T."/>
            <person name="Futagami T."/>
            <person name="Yamagata Y."/>
            <person name="Takeuchi M."/>
            <person name="Kobayashi T."/>
            <person name="Koike H."/>
            <person name="Abe K."/>
            <person name="Asai K."/>
            <person name="Arita M."/>
            <person name="Fujita N."/>
            <person name="Fukuda K."/>
            <person name="Higa K."/>
            <person name="Horikawa H."/>
            <person name="Ishikawa T."/>
            <person name="Jinno K."/>
            <person name="Kato Y."/>
            <person name="Kirimura K."/>
            <person name="Mizutani O."/>
            <person name="Nakasone K."/>
            <person name="Sano M."/>
            <person name="Shiraishi Y."/>
            <person name="Tsukahara M."/>
            <person name="Gomi K."/>
        </authorList>
    </citation>
    <scope>NUCLEOTIDE SEQUENCE [LARGE SCALE GENOMIC DNA]</scope>
    <source>
        <strain evidence="2 3">RIB 2604</strain>
    </source>
</reference>
<name>A0A146FCZ8_ASPKA</name>
<dbReference type="AlphaFoldDB" id="A0A146FCZ8"/>
<protein>
    <submittedName>
        <fullName evidence="2">WD domain protein</fullName>
    </submittedName>
</protein>